<organism evidence="2 3">
    <name type="scientific">Riccia sorocarpa</name>
    <dbReference type="NCBI Taxonomy" id="122646"/>
    <lineage>
        <taxon>Eukaryota</taxon>
        <taxon>Viridiplantae</taxon>
        <taxon>Streptophyta</taxon>
        <taxon>Embryophyta</taxon>
        <taxon>Marchantiophyta</taxon>
        <taxon>Marchantiopsida</taxon>
        <taxon>Marchantiidae</taxon>
        <taxon>Marchantiales</taxon>
        <taxon>Ricciaceae</taxon>
        <taxon>Riccia</taxon>
    </lineage>
</organism>
<keyword evidence="3" id="KW-1185">Reference proteome</keyword>
<sequence>MEITRAIATLVVLAGLLTHAHGCSIEIINQCPHTVTTCRQQGRGPGQQKGRIMQIDLLAGHRVSLGLGSACTWNNAAIWPSVRGKCESYYVRNMINKSYQRRNPRDPDLGPLLIGDPDVITGSVGQKFVQMHVARPRRFLPTFALVFMSMCFHTVLYDPHNLLFSYFRD</sequence>
<feature type="signal peptide" evidence="1">
    <location>
        <begin position="1"/>
        <end position="22"/>
    </location>
</feature>
<proteinExistence type="predicted"/>
<name>A0ABD3I560_9MARC</name>
<reference evidence="2 3" key="1">
    <citation type="submission" date="2024-09" db="EMBL/GenBank/DDBJ databases">
        <title>Chromosome-scale assembly of Riccia sorocarpa.</title>
        <authorList>
            <person name="Paukszto L."/>
        </authorList>
    </citation>
    <scope>NUCLEOTIDE SEQUENCE [LARGE SCALE GENOMIC DNA]</scope>
    <source>
        <strain evidence="2">LP-2024</strain>
        <tissue evidence="2">Aerial parts of the thallus</tissue>
    </source>
</reference>
<accession>A0ABD3I560</accession>
<keyword evidence="1" id="KW-0732">Signal</keyword>
<evidence type="ECO:0008006" key="4">
    <source>
        <dbReference type="Google" id="ProtNLM"/>
    </source>
</evidence>
<comment type="caution">
    <text evidence="2">The sequence shown here is derived from an EMBL/GenBank/DDBJ whole genome shotgun (WGS) entry which is preliminary data.</text>
</comment>
<evidence type="ECO:0000313" key="3">
    <source>
        <dbReference type="Proteomes" id="UP001633002"/>
    </source>
</evidence>
<gene>
    <name evidence="2" type="ORF">R1sor_012799</name>
</gene>
<evidence type="ECO:0000313" key="2">
    <source>
        <dbReference type="EMBL" id="KAL3698723.1"/>
    </source>
</evidence>
<evidence type="ECO:0000256" key="1">
    <source>
        <dbReference type="SAM" id="SignalP"/>
    </source>
</evidence>
<dbReference type="AlphaFoldDB" id="A0ABD3I560"/>
<feature type="chain" id="PRO_5044810330" description="Secreted protein" evidence="1">
    <location>
        <begin position="23"/>
        <end position="169"/>
    </location>
</feature>
<protein>
    <recommendedName>
        <fullName evidence="4">Secreted protein</fullName>
    </recommendedName>
</protein>
<dbReference type="EMBL" id="JBJQOH010000002">
    <property type="protein sequence ID" value="KAL3698723.1"/>
    <property type="molecule type" value="Genomic_DNA"/>
</dbReference>
<dbReference type="Proteomes" id="UP001633002">
    <property type="component" value="Unassembled WGS sequence"/>
</dbReference>